<evidence type="ECO:0000313" key="1">
    <source>
        <dbReference type="EMBL" id="EFA83795.1"/>
    </source>
</evidence>
<organism evidence="1 2">
    <name type="scientific">Heterostelium pallidum (strain ATCC 26659 / Pp 5 / PN500)</name>
    <name type="common">Cellular slime mold</name>
    <name type="synonym">Polysphondylium pallidum</name>
    <dbReference type="NCBI Taxonomy" id="670386"/>
    <lineage>
        <taxon>Eukaryota</taxon>
        <taxon>Amoebozoa</taxon>
        <taxon>Evosea</taxon>
        <taxon>Eumycetozoa</taxon>
        <taxon>Dictyostelia</taxon>
        <taxon>Acytosteliales</taxon>
        <taxon>Acytosteliaceae</taxon>
        <taxon>Heterostelium</taxon>
    </lineage>
</organism>
<dbReference type="EMBL" id="ADBJ01000010">
    <property type="protein sequence ID" value="EFA83795.1"/>
    <property type="molecule type" value="Genomic_DNA"/>
</dbReference>
<dbReference type="GeneID" id="31358386"/>
<evidence type="ECO:0000313" key="2">
    <source>
        <dbReference type="Proteomes" id="UP000001396"/>
    </source>
</evidence>
<name>D3B397_HETP5</name>
<comment type="caution">
    <text evidence="1">The sequence shown here is derived from an EMBL/GenBank/DDBJ whole genome shotgun (WGS) entry which is preliminary data.</text>
</comment>
<proteinExistence type="predicted"/>
<dbReference type="RefSeq" id="XP_020435912.1">
    <property type="nucleotide sequence ID" value="XM_020573840.1"/>
</dbReference>
<sequence>MTIQIHVIHYQIIDHLIGKRLNWAEKEFRIAVVNDRFKKLYSEKISIVDYSLVCREWFNKSISFEDVDRSVLQSVNVQIVDLSYDSDYDDRSIIDFSVINKWRVNHIYFQYDNIGPICGGPHISFSDLFGIKSLQSIEIKEIDYIDIKDIKWMVNDHLESFKVAAVLSLMG</sequence>
<reference evidence="1 2" key="1">
    <citation type="journal article" date="2011" name="Genome Res.">
        <title>Phylogeny-wide analysis of social amoeba genomes highlights ancient origins for complex intercellular communication.</title>
        <authorList>
            <person name="Heidel A.J."/>
            <person name="Lawal H.M."/>
            <person name="Felder M."/>
            <person name="Schilde C."/>
            <person name="Helps N.R."/>
            <person name="Tunggal B."/>
            <person name="Rivero F."/>
            <person name="John U."/>
            <person name="Schleicher M."/>
            <person name="Eichinger L."/>
            <person name="Platzer M."/>
            <person name="Noegel A.A."/>
            <person name="Schaap P."/>
            <person name="Gloeckner G."/>
        </authorList>
    </citation>
    <scope>NUCLEOTIDE SEQUENCE [LARGE SCALE GENOMIC DNA]</scope>
    <source>
        <strain evidence="2">ATCC 26659 / Pp 5 / PN500</strain>
    </source>
</reference>
<gene>
    <name evidence="1" type="ORF">PPL_02863</name>
</gene>
<dbReference type="InParanoid" id="D3B397"/>
<accession>D3B397</accession>
<keyword evidence="2" id="KW-1185">Reference proteome</keyword>
<dbReference type="Proteomes" id="UP000001396">
    <property type="component" value="Unassembled WGS sequence"/>
</dbReference>
<protein>
    <submittedName>
        <fullName evidence="1">Uncharacterized protein</fullName>
    </submittedName>
</protein>
<dbReference type="AlphaFoldDB" id="D3B397"/>